<evidence type="ECO:0000256" key="2">
    <source>
        <dbReference type="ARBA" id="ARBA00022670"/>
    </source>
</evidence>
<evidence type="ECO:0000256" key="7">
    <source>
        <dbReference type="ARBA" id="ARBA00023239"/>
    </source>
</evidence>
<dbReference type="Proteomes" id="UP001041814">
    <property type="component" value="Unassembled WGS sequence"/>
</dbReference>
<keyword evidence="7" id="KW-0456">Lyase</keyword>
<keyword evidence="4 8" id="KW-0378">Hydrolase</keyword>
<dbReference type="SUPFAM" id="SSF143081">
    <property type="entry name" value="BB1717-like"/>
    <property type="match status" value="1"/>
</dbReference>
<dbReference type="PANTHER" id="PTHR13604">
    <property type="entry name" value="DC12-RELATED"/>
    <property type="match status" value="1"/>
</dbReference>
<evidence type="ECO:0000256" key="8">
    <source>
        <dbReference type="RuleBase" id="RU364100"/>
    </source>
</evidence>
<keyword evidence="6" id="KW-0238">DNA-binding</keyword>
<organism evidence="9 10">
    <name type="scientific">Rubrivivax gelatinosus</name>
    <name type="common">Rhodocyclus gelatinosus</name>
    <name type="synonym">Rhodopseudomonas gelatinosa</name>
    <dbReference type="NCBI Taxonomy" id="28068"/>
    <lineage>
        <taxon>Bacteria</taxon>
        <taxon>Pseudomonadati</taxon>
        <taxon>Pseudomonadota</taxon>
        <taxon>Betaproteobacteria</taxon>
        <taxon>Burkholderiales</taxon>
        <taxon>Sphaerotilaceae</taxon>
        <taxon>Rubrivivax</taxon>
    </lineage>
</organism>
<dbReference type="RefSeq" id="WP_200378050.1">
    <property type="nucleotide sequence ID" value="NZ_NRRU01000013.1"/>
</dbReference>
<dbReference type="PANTHER" id="PTHR13604:SF0">
    <property type="entry name" value="ABASIC SITE PROCESSING PROTEIN HMCES"/>
    <property type="match status" value="1"/>
</dbReference>
<dbReference type="EC" id="3.4.-.-" evidence="8"/>
<reference evidence="9" key="2">
    <citation type="journal article" date="2020" name="Microorganisms">
        <title>Osmotic Adaptation and Compatible Solute Biosynthesis of Phototrophic Bacteria as Revealed from Genome Analyses.</title>
        <authorList>
            <person name="Imhoff J.F."/>
            <person name="Rahn T."/>
            <person name="Kunzel S."/>
            <person name="Keller A."/>
            <person name="Neulinger S.C."/>
        </authorList>
    </citation>
    <scope>NUCLEOTIDE SEQUENCE</scope>
    <source>
        <strain evidence="9">IM 151</strain>
    </source>
</reference>
<reference evidence="9" key="1">
    <citation type="submission" date="2017-08" db="EMBL/GenBank/DDBJ databases">
        <authorList>
            <person name="Imhoff J.F."/>
            <person name="Rahn T."/>
            <person name="Kuenzel S."/>
            <person name="Neulinger S.C."/>
        </authorList>
    </citation>
    <scope>NUCLEOTIDE SEQUENCE</scope>
    <source>
        <strain evidence="9">IM 151</strain>
    </source>
</reference>
<keyword evidence="3" id="KW-0227">DNA damage</keyword>
<dbReference type="InterPro" id="IPR036590">
    <property type="entry name" value="SRAP-like"/>
</dbReference>
<gene>
    <name evidence="9" type="ORF">CKO43_05190</name>
</gene>
<dbReference type="Pfam" id="PF02586">
    <property type="entry name" value="SRAP"/>
    <property type="match status" value="1"/>
</dbReference>
<evidence type="ECO:0000313" key="9">
    <source>
        <dbReference type="EMBL" id="MBK1712172.1"/>
    </source>
</evidence>
<dbReference type="Gene3D" id="3.90.1680.10">
    <property type="entry name" value="SOS response associated peptidase-like"/>
    <property type="match status" value="1"/>
</dbReference>
<keyword evidence="2 8" id="KW-0645">Protease</keyword>
<comment type="similarity">
    <text evidence="1 8">Belongs to the SOS response-associated peptidase family.</text>
</comment>
<name>A0ABS1DTQ2_RUBGE</name>
<evidence type="ECO:0000256" key="1">
    <source>
        <dbReference type="ARBA" id="ARBA00008136"/>
    </source>
</evidence>
<evidence type="ECO:0000256" key="5">
    <source>
        <dbReference type="ARBA" id="ARBA00023124"/>
    </source>
</evidence>
<dbReference type="EMBL" id="NRRU01000013">
    <property type="protein sequence ID" value="MBK1712172.1"/>
    <property type="molecule type" value="Genomic_DNA"/>
</dbReference>
<evidence type="ECO:0000256" key="4">
    <source>
        <dbReference type="ARBA" id="ARBA00022801"/>
    </source>
</evidence>
<keyword evidence="10" id="KW-1185">Reference proteome</keyword>
<protein>
    <recommendedName>
        <fullName evidence="8">Abasic site processing protein</fullName>
        <ecNumber evidence="8">3.4.-.-</ecNumber>
    </recommendedName>
</protein>
<accession>A0ABS1DTQ2</accession>
<evidence type="ECO:0000256" key="3">
    <source>
        <dbReference type="ARBA" id="ARBA00022763"/>
    </source>
</evidence>
<proteinExistence type="inferred from homology"/>
<sequence length="218" mass="24779">MCNRYVAPDAAAVERYWHVGARQPWSVAEIFPRAQGPFIRAARDDSEAKREVVVGQWGLIPWFAKSAKLTYSTNNARFEELAQKASYRDAWAKGRRCIIPALSFDEPNWETGRNGWWRFRRADGQPWGLAGLWSTWTDKATGEIVECYTMLTINADACPLMSRMHKPDPTLPADRQDKRSVVPIELCDVDQWIFGTQRDAVALVRLADVRGYDAGPMS</sequence>
<comment type="caution">
    <text evidence="9">The sequence shown here is derived from an EMBL/GenBank/DDBJ whole genome shotgun (WGS) entry which is preliminary data.</text>
</comment>
<keyword evidence="5" id="KW-0190">Covalent protein-DNA linkage</keyword>
<dbReference type="InterPro" id="IPR003738">
    <property type="entry name" value="SRAP"/>
</dbReference>
<evidence type="ECO:0000313" key="10">
    <source>
        <dbReference type="Proteomes" id="UP001041814"/>
    </source>
</evidence>
<evidence type="ECO:0000256" key="6">
    <source>
        <dbReference type="ARBA" id="ARBA00023125"/>
    </source>
</evidence>